<reference evidence="3" key="1">
    <citation type="journal article" date="2019" name="Int. J. Syst. Evol. Microbiol.">
        <title>The Global Catalogue of Microorganisms (GCM) 10K type strain sequencing project: providing services to taxonomists for standard genome sequencing and annotation.</title>
        <authorList>
            <consortium name="The Broad Institute Genomics Platform"/>
            <consortium name="The Broad Institute Genome Sequencing Center for Infectious Disease"/>
            <person name="Wu L."/>
            <person name="Ma J."/>
        </authorList>
    </citation>
    <scope>NUCLEOTIDE SEQUENCE [LARGE SCALE GENOMIC DNA]</scope>
    <source>
        <strain evidence="3">KCTC 42107</strain>
    </source>
</reference>
<evidence type="ECO:0000313" key="3">
    <source>
        <dbReference type="Proteomes" id="UP001597480"/>
    </source>
</evidence>
<evidence type="ECO:0000313" key="2">
    <source>
        <dbReference type="EMBL" id="MFD2603388.1"/>
    </source>
</evidence>
<organism evidence="2 3">
    <name type="scientific">Flavobacterium suzhouense</name>
    <dbReference type="NCBI Taxonomy" id="1529638"/>
    <lineage>
        <taxon>Bacteria</taxon>
        <taxon>Pseudomonadati</taxon>
        <taxon>Bacteroidota</taxon>
        <taxon>Flavobacteriia</taxon>
        <taxon>Flavobacteriales</taxon>
        <taxon>Flavobacteriaceae</taxon>
        <taxon>Flavobacterium</taxon>
    </lineage>
</organism>
<protein>
    <recommendedName>
        <fullName evidence="4">Lipocalin-like domain-containing protein</fullName>
    </recommendedName>
</protein>
<sequence length="52" mass="5844">MKRLLLALMSLLLFSLSGCNNEDDRKAIDPLLHQWTLIKVGGGFTGTDYTFE</sequence>
<feature type="chain" id="PRO_5046244322" description="Lipocalin-like domain-containing protein" evidence="1">
    <location>
        <begin position="21"/>
        <end position="52"/>
    </location>
</feature>
<keyword evidence="3" id="KW-1185">Reference proteome</keyword>
<evidence type="ECO:0000256" key="1">
    <source>
        <dbReference type="SAM" id="SignalP"/>
    </source>
</evidence>
<comment type="caution">
    <text evidence="2">The sequence shown here is derived from an EMBL/GenBank/DDBJ whole genome shotgun (WGS) entry which is preliminary data.</text>
</comment>
<gene>
    <name evidence="2" type="ORF">ACFSR3_15095</name>
</gene>
<keyword evidence="1" id="KW-0732">Signal</keyword>
<accession>A0ABW5NXU3</accession>
<dbReference type="Proteomes" id="UP001597480">
    <property type="component" value="Unassembled WGS sequence"/>
</dbReference>
<dbReference type="PROSITE" id="PS51257">
    <property type="entry name" value="PROKAR_LIPOPROTEIN"/>
    <property type="match status" value="1"/>
</dbReference>
<proteinExistence type="predicted"/>
<name>A0ABW5NXU3_9FLAO</name>
<evidence type="ECO:0008006" key="4">
    <source>
        <dbReference type="Google" id="ProtNLM"/>
    </source>
</evidence>
<dbReference type="EMBL" id="JBHUMD010000029">
    <property type="protein sequence ID" value="MFD2603388.1"/>
    <property type="molecule type" value="Genomic_DNA"/>
</dbReference>
<feature type="signal peptide" evidence="1">
    <location>
        <begin position="1"/>
        <end position="20"/>
    </location>
</feature>